<organism evidence="5 6">
    <name type="scientific">Enterobacillus tribolii</name>
    <dbReference type="NCBI Taxonomy" id="1487935"/>
    <lineage>
        <taxon>Bacteria</taxon>
        <taxon>Pseudomonadati</taxon>
        <taxon>Pseudomonadota</taxon>
        <taxon>Gammaproteobacteria</taxon>
        <taxon>Enterobacterales</taxon>
        <taxon>Hafniaceae</taxon>
        <taxon>Enterobacillus</taxon>
    </lineage>
</organism>
<dbReference type="InterPro" id="IPR001789">
    <property type="entry name" value="Sig_transdc_resp-reg_receiver"/>
</dbReference>
<dbReference type="PROSITE" id="PS50110">
    <property type="entry name" value="RESPONSE_REGULATORY"/>
    <property type="match status" value="1"/>
</dbReference>
<dbReference type="Gene3D" id="1.10.10.10">
    <property type="entry name" value="Winged helix-like DNA-binding domain superfamily/Winged helix DNA-binding domain"/>
    <property type="match status" value="1"/>
</dbReference>
<dbReference type="PROSITE" id="PS50043">
    <property type="entry name" value="HTH_LUXR_2"/>
    <property type="match status" value="1"/>
</dbReference>
<feature type="domain" description="Response regulatory" evidence="4">
    <location>
        <begin position="31"/>
        <end position="151"/>
    </location>
</feature>
<dbReference type="InterPro" id="IPR039420">
    <property type="entry name" value="WalR-like"/>
</dbReference>
<dbReference type="EMBL" id="QRAP01000005">
    <property type="protein sequence ID" value="RDK91081.1"/>
    <property type="molecule type" value="Genomic_DNA"/>
</dbReference>
<dbReference type="InterPro" id="IPR000792">
    <property type="entry name" value="Tscrpt_reg_LuxR_C"/>
</dbReference>
<dbReference type="SUPFAM" id="SSF52172">
    <property type="entry name" value="CheY-like"/>
    <property type="match status" value="1"/>
</dbReference>
<evidence type="ECO:0000256" key="1">
    <source>
        <dbReference type="ARBA" id="ARBA00023125"/>
    </source>
</evidence>
<accession>A0A370QQM8</accession>
<keyword evidence="6" id="KW-1185">Reference proteome</keyword>
<keyword evidence="1" id="KW-0238">DNA-binding</keyword>
<sequence>MNNQPAMLSTPNYQPLLPDEQRLSTVVKGECALLMETSPMTALGMGLMLEQKCGITGGVLHASKLSEIHALLQLHHPRVLVMELCGEGESVLDGLRLISRCNESWPLTPVVVCTELNDPRGIQLLVSSGVSGLVLKQEPIIALVQCIQSVLTGGRAYSPKVQQMIAKTDIVQKHLTARELDVLDHLFTGKNVTRTASMMHLDIRTVSTYKRNAMFKLGFHSDSELFSHGGWMAKSNNSLA</sequence>
<dbReference type="InterPro" id="IPR036388">
    <property type="entry name" value="WH-like_DNA-bd_sf"/>
</dbReference>
<evidence type="ECO:0000313" key="6">
    <source>
        <dbReference type="Proteomes" id="UP000254848"/>
    </source>
</evidence>
<gene>
    <name evidence="5" type="ORF">C8D90_105369</name>
</gene>
<reference evidence="5 6" key="1">
    <citation type="submission" date="2018-07" db="EMBL/GenBank/DDBJ databases">
        <title>Genomic Encyclopedia of Type Strains, Phase IV (KMG-IV): sequencing the most valuable type-strain genomes for metagenomic binning, comparative biology and taxonomic classification.</title>
        <authorList>
            <person name="Goeker M."/>
        </authorList>
    </citation>
    <scope>NUCLEOTIDE SEQUENCE [LARGE SCALE GENOMIC DNA]</scope>
    <source>
        <strain evidence="5 6">DSM 103736</strain>
    </source>
</reference>
<name>A0A370QQM8_9GAMM</name>
<dbReference type="SMART" id="SM00421">
    <property type="entry name" value="HTH_LUXR"/>
    <property type="match status" value="1"/>
</dbReference>
<proteinExistence type="predicted"/>
<evidence type="ECO:0000259" key="3">
    <source>
        <dbReference type="PROSITE" id="PS50043"/>
    </source>
</evidence>
<evidence type="ECO:0000313" key="5">
    <source>
        <dbReference type="EMBL" id="RDK91081.1"/>
    </source>
</evidence>
<evidence type="ECO:0000259" key="4">
    <source>
        <dbReference type="PROSITE" id="PS50110"/>
    </source>
</evidence>
<dbReference type="GO" id="GO:0003677">
    <property type="term" value="F:DNA binding"/>
    <property type="evidence" value="ECO:0007669"/>
    <property type="project" value="UniProtKB-KW"/>
</dbReference>
<dbReference type="PANTHER" id="PTHR43214">
    <property type="entry name" value="TWO-COMPONENT RESPONSE REGULATOR"/>
    <property type="match status" value="1"/>
</dbReference>
<dbReference type="Pfam" id="PF00196">
    <property type="entry name" value="GerE"/>
    <property type="match status" value="1"/>
</dbReference>
<dbReference type="Proteomes" id="UP000254848">
    <property type="component" value="Unassembled WGS sequence"/>
</dbReference>
<dbReference type="Gene3D" id="3.40.50.2300">
    <property type="match status" value="1"/>
</dbReference>
<dbReference type="PRINTS" id="PR00038">
    <property type="entry name" value="HTHLUXR"/>
</dbReference>
<dbReference type="GO" id="GO:0006355">
    <property type="term" value="P:regulation of DNA-templated transcription"/>
    <property type="evidence" value="ECO:0007669"/>
    <property type="project" value="InterPro"/>
</dbReference>
<dbReference type="PANTHER" id="PTHR43214:SF17">
    <property type="entry name" value="TRANSCRIPTIONAL REGULATORY PROTEIN RCSB"/>
    <property type="match status" value="1"/>
</dbReference>
<comment type="caution">
    <text evidence="5">The sequence shown here is derived from an EMBL/GenBank/DDBJ whole genome shotgun (WGS) entry which is preliminary data.</text>
</comment>
<feature type="domain" description="HTH luxR-type" evidence="3">
    <location>
        <begin position="168"/>
        <end position="233"/>
    </location>
</feature>
<dbReference type="InterPro" id="IPR016032">
    <property type="entry name" value="Sig_transdc_resp-reg_C-effctor"/>
</dbReference>
<dbReference type="InterPro" id="IPR011006">
    <property type="entry name" value="CheY-like_superfamily"/>
</dbReference>
<dbReference type="GO" id="GO:0000160">
    <property type="term" value="P:phosphorelay signal transduction system"/>
    <property type="evidence" value="ECO:0007669"/>
    <property type="project" value="InterPro"/>
</dbReference>
<comment type="caution">
    <text evidence="2">Lacks conserved residue(s) required for the propagation of feature annotation.</text>
</comment>
<protein>
    <submittedName>
        <fullName evidence="5">Two-component system capsular synthesis response regulator RcsB</fullName>
    </submittedName>
</protein>
<dbReference type="AlphaFoldDB" id="A0A370QQM8"/>
<evidence type="ECO:0000256" key="2">
    <source>
        <dbReference type="PROSITE-ProRule" id="PRU00169"/>
    </source>
</evidence>
<dbReference type="RefSeq" id="WP_230473014.1">
    <property type="nucleotide sequence ID" value="NZ_QRAP01000005.1"/>
</dbReference>
<dbReference type="SUPFAM" id="SSF46894">
    <property type="entry name" value="C-terminal effector domain of the bipartite response regulators"/>
    <property type="match status" value="1"/>
</dbReference>